<dbReference type="InterPro" id="IPR059074">
    <property type="entry name" value="zf-C2H2_Z280C_D"/>
</dbReference>
<feature type="region of interest" description="Disordered" evidence="12">
    <location>
        <begin position="1513"/>
        <end position="1563"/>
    </location>
</feature>
<feature type="region of interest" description="Disordered" evidence="12">
    <location>
        <begin position="1959"/>
        <end position="2075"/>
    </location>
</feature>
<feature type="region of interest" description="Disordered" evidence="12">
    <location>
        <begin position="912"/>
        <end position="933"/>
    </location>
</feature>
<keyword evidence="16" id="KW-1185">Reference proteome</keyword>
<feature type="compositionally biased region" description="Acidic residues" evidence="12">
    <location>
        <begin position="1537"/>
        <end position="1547"/>
    </location>
</feature>
<evidence type="ECO:0000256" key="8">
    <source>
        <dbReference type="ARBA" id="ARBA00023125"/>
    </source>
</evidence>
<comment type="caution">
    <text evidence="15">The sequence shown here is derived from an EMBL/GenBank/DDBJ whole genome shotgun (WGS) entry which is preliminary data.</text>
</comment>
<evidence type="ECO:0000256" key="11">
    <source>
        <dbReference type="PROSITE-ProRule" id="PRU00042"/>
    </source>
</evidence>
<evidence type="ECO:0000256" key="6">
    <source>
        <dbReference type="ARBA" id="ARBA00022833"/>
    </source>
</evidence>
<dbReference type="Pfam" id="PF03184">
    <property type="entry name" value="DDE_1"/>
    <property type="match status" value="1"/>
</dbReference>
<dbReference type="PANTHER" id="PTHR46599">
    <property type="entry name" value="PIGGYBAC TRANSPOSABLE ELEMENT-DERIVED PROTEIN 4"/>
    <property type="match status" value="1"/>
</dbReference>
<dbReference type="Pfam" id="PF03221">
    <property type="entry name" value="HTH_Tnp_Tc5"/>
    <property type="match status" value="1"/>
</dbReference>
<dbReference type="GO" id="GO:0003677">
    <property type="term" value="F:DNA binding"/>
    <property type="evidence" value="ECO:0007669"/>
    <property type="project" value="UniProtKB-KW"/>
</dbReference>
<dbReference type="Pfam" id="PF25414">
    <property type="entry name" value="zf-C2H2_Z280C_D"/>
    <property type="match status" value="1"/>
</dbReference>
<dbReference type="Pfam" id="PF25429">
    <property type="entry name" value="zf-POGZ"/>
    <property type="match status" value="1"/>
</dbReference>
<evidence type="ECO:0000256" key="2">
    <source>
        <dbReference type="ARBA" id="ARBA00004123"/>
    </source>
</evidence>
<organism evidence="15 16">
    <name type="scientific">Megalops atlanticus</name>
    <name type="common">Tarpon</name>
    <name type="synonym">Clupea gigantea</name>
    <dbReference type="NCBI Taxonomy" id="7932"/>
    <lineage>
        <taxon>Eukaryota</taxon>
        <taxon>Metazoa</taxon>
        <taxon>Chordata</taxon>
        <taxon>Craniata</taxon>
        <taxon>Vertebrata</taxon>
        <taxon>Euteleostomi</taxon>
        <taxon>Actinopterygii</taxon>
        <taxon>Neopterygii</taxon>
        <taxon>Teleostei</taxon>
        <taxon>Elopiformes</taxon>
        <taxon>Megalopidae</taxon>
        <taxon>Megalops</taxon>
    </lineage>
</organism>
<dbReference type="SMART" id="SM00355">
    <property type="entry name" value="ZnF_C2H2"/>
    <property type="match status" value="9"/>
</dbReference>
<reference evidence="15" key="1">
    <citation type="submission" date="2021-01" db="EMBL/GenBank/DDBJ databases">
        <authorList>
            <person name="Zahm M."/>
            <person name="Roques C."/>
            <person name="Cabau C."/>
            <person name="Klopp C."/>
            <person name="Donnadieu C."/>
            <person name="Jouanno E."/>
            <person name="Lampietro C."/>
            <person name="Louis A."/>
            <person name="Herpin A."/>
            <person name="Echchiki A."/>
            <person name="Berthelot C."/>
            <person name="Parey E."/>
            <person name="Roest-Crollius H."/>
            <person name="Braasch I."/>
            <person name="Postlethwait J."/>
            <person name="Bobe J."/>
            <person name="Montfort J."/>
            <person name="Bouchez O."/>
            <person name="Begum T."/>
            <person name="Mejri S."/>
            <person name="Adams A."/>
            <person name="Chen W.-J."/>
            <person name="Guiguen Y."/>
        </authorList>
    </citation>
    <scope>NUCLEOTIDE SEQUENCE</scope>
    <source>
        <strain evidence="15">YG-15Mar2019-1</strain>
        <tissue evidence="15">Brain</tissue>
    </source>
</reference>
<keyword evidence="6" id="KW-0862">Zinc</keyword>
<dbReference type="PROSITE" id="PS51253">
    <property type="entry name" value="HTH_CENPB"/>
    <property type="match status" value="1"/>
</dbReference>
<keyword evidence="4" id="KW-0677">Repeat</keyword>
<evidence type="ECO:0000313" key="16">
    <source>
        <dbReference type="Proteomes" id="UP001046870"/>
    </source>
</evidence>
<evidence type="ECO:0000256" key="7">
    <source>
        <dbReference type="ARBA" id="ARBA00023015"/>
    </source>
</evidence>
<keyword evidence="7" id="KW-0805">Transcription regulation</keyword>
<dbReference type="InterPro" id="IPR057618">
    <property type="entry name" value="Znf_POGZ/Z280C-D-like"/>
</dbReference>
<dbReference type="PROSITE" id="PS50157">
    <property type="entry name" value="ZINC_FINGER_C2H2_2"/>
    <property type="match status" value="1"/>
</dbReference>
<feature type="compositionally biased region" description="Basic and acidic residues" evidence="12">
    <location>
        <begin position="2055"/>
        <end position="2069"/>
    </location>
</feature>
<feature type="compositionally biased region" description="Basic and acidic residues" evidence="12">
    <location>
        <begin position="1375"/>
        <end position="1389"/>
    </location>
</feature>
<protein>
    <recommendedName>
        <fullName evidence="17">Pogo transposable element derived with ZNF domain b</fullName>
    </recommendedName>
</protein>
<evidence type="ECO:0008006" key="17">
    <source>
        <dbReference type="Google" id="ProtNLM"/>
    </source>
</evidence>
<keyword evidence="3" id="KW-0479">Metal-binding</keyword>
<evidence type="ECO:0000256" key="10">
    <source>
        <dbReference type="ARBA" id="ARBA00023242"/>
    </source>
</evidence>
<keyword evidence="8" id="KW-0238">DNA-binding</keyword>
<dbReference type="GO" id="GO:0005634">
    <property type="term" value="C:nucleus"/>
    <property type="evidence" value="ECO:0007669"/>
    <property type="project" value="UniProtKB-SubCell"/>
</dbReference>
<evidence type="ECO:0000256" key="1">
    <source>
        <dbReference type="ARBA" id="ARBA00003729"/>
    </source>
</evidence>
<dbReference type="InterPro" id="IPR004875">
    <property type="entry name" value="DDE_SF_endonuclease_dom"/>
</dbReference>
<dbReference type="FunFam" id="3.30.160.60:FF:000298">
    <property type="entry name" value="zinc finger protein 280D isoform X1"/>
    <property type="match status" value="1"/>
</dbReference>
<feature type="region of interest" description="Disordered" evidence="12">
    <location>
        <begin position="1375"/>
        <end position="1394"/>
    </location>
</feature>
<evidence type="ECO:0000256" key="9">
    <source>
        <dbReference type="ARBA" id="ARBA00023163"/>
    </source>
</evidence>
<feature type="compositionally biased region" description="Acidic residues" evidence="12">
    <location>
        <begin position="1513"/>
        <end position="1522"/>
    </location>
</feature>
<keyword evidence="9" id="KW-0804">Transcription</keyword>
<sequence length="2075" mass="229678">MVKCSSGQFCTKERNMSDADLFMECEEEELEPWQQMDDDVEDEEVGVSECKSSTAPVSVVTAGPSSVTVVSPVATPVVMPSVGTPVALPIVSTPMVVSSANTSSDGKKPMVSLFTNTTSPVSSVLPPTMVPPVSHSMPSLVPTGLPKPAPGQQLILTQSPGGLGTVAMSQVLQPMQVMPSAASGPNAPNNQPIFFTTQGFPVRNVRPVQNSNPLGIVLNVQQGQTVRPITLVPAPGNPFFKPAVGVPQVVPQPAPVRPATPVAVRPPTSSYTTVQIPATLTIRSTTPLSQALTTVAATMGSQPVQSPGLSPTTPTKIVNVCNLVTVKHGENNPDVQKLVNLVNAVSPTTVAQPQTMQVVVSNSKAPTNGLTSAPISVAAPSPLDSIKVGPATTVLATNICPRCGAQFRMVEALRGHMCFCCPELTLSMKPSNSQKSVTTNTPPVTHPTLAPPIPAKPLPAVSPCAPLPQTVEKGPCLGTDSKGKLVMLVDDFYYGIYEGNRDGATIDLLQQPVVFKCLSCSKRLKNNIRLMNHMKHHVELEQQNGEVDTHTNCQHCFRQFPTPFQLQCHLESVHSHYESTTKCKICEWAFESEPVFLQHMKNTHKPGEMPYVCQVCEYRSSFYADVYNHFRSWHEDTRYLLCLYCLRVFKNCNSYQQHYVRHQRKRVYHCNKCRLQFLFTKDKIEHKLNHHKTFRKPRQLEGLTPGTKVTIRAYAANKVMGQPPPMPPALSPVVSPVIPPVNPPPGTLQAPPSRDTLSPKVGDVQPRPSHTHNESKQQTTIKRRSVSKMLELLTKFQEQRATLGKQTCLECNLDVPDFPNHYPTYVHCSLCHYGTCCSRAYANHMINNHVPRKSRKYPAMYKRPAPRMKLACTSCNFTSQLGDVMAKHLVQNPSHCHSLCTLKEQLESDIECSDAEEEEPGGEGRNAVEVGGKPNWAPMDYSEKSKKSLKVPEFAGVSGPYHSLSKTSDAIDYFHLLFPSSLLDLIVQETNAYAMTPYVIGQGDPDWSPVTAAEVQGFMGLSILMGLQGLPELGMYWSWQHCESCLTFLKTMSAKRFQQISAYIRVCGQSDDWQGDCNDRLCMIRPMLEALEDTLWETYLPNKCLTIDQALISNVEVEDSEEKQHIGRLQVWLLCDSKSGYCHRILIDNQQDEQEQGGDAGFRVVLPLVRDLQGKNHQVFLASSLTSIPLMKKLLDQSIYSCSSFPPYSPVFPREFWEQGQLNQPGDFVQQMIGPLLATRWKDSKEMCCLSTNAEPGLPDIVWRKSRVKAGELCSIPRPRAFQLLQENMRGVDICNQLQACNPLGGLIRDTWWRCLFWFLINLCIANAFILLRESRKDNPPLWVEGGRFSQANFRKRLGHQLAKCAQRGVRTHAGEAQKAARGEGREDTGGQDGTVLRHRLDKITAKTKRCKNCSVKNLRHESVFGCVVCRVNLCKGSRCFWEYHGLSPHNRGSPKIGFTVERQTLPLNKITNSQPCVPLLVHAPPLASSSKWEPGGPNEVLDQEMAPVEDIDTDTEQEEEQGACAAEEQKVRTENAEEAPCGEEPEVSPADSKPAADAVGPGKVREETLSVRQLRIVLFALCCGVPQAAEHFSTRTQLIHTWLQEKERQLSRERRGGGGGDAVDRLVEWVLAQREQQLPVNEKNLFQKASEIHSHANQSSSFRISYEWAVGFMLQHDLGLQATGTVSRRLPRSVEESAQTFTEFVHKQIKSQNFSYAVIGAMDELSIFMDLDLLADSATVGKEPAFQLVGTGESLFDIFLAMLADGTLLPTMVFFKGQLPGRLRNGLPDSILLEAKVEGFTEEEEMELWTTQVWKKHMNSQNGSKGMLIMDTFRSHMLDKSLATISAISTLPTIVPAGCTCRLQPLEMCVRPVLQRFLQARWTKLAAQGGAAGANPKDLVQLLVAWLAEALACLSGQSGLLQRSFHLANVLSGPESHKYQANSQRDLVNTLSEIMLGPEIVEPGPPAAESQRTEKDQLEKQIRSHEKSRGGDEMGKEEGEAKEDKTVERIERKEAKQQPKLQEADQILNPSQQDTTLCSETQLPASNPQPLHQIFDKDSDAESFHGFDDTELDP</sequence>
<evidence type="ECO:0000259" key="13">
    <source>
        <dbReference type="PROSITE" id="PS50157"/>
    </source>
</evidence>
<comment type="function">
    <text evidence="1">May function as a transcription factor.</text>
</comment>
<dbReference type="SUPFAM" id="SSF46689">
    <property type="entry name" value="Homeodomain-like"/>
    <property type="match status" value="1"/>
</dbReference>
<evidence type="ECO:0000256" key="3">
    <source>
        <dbReference type="ARBA" id="ARBA00022723"/>
    </source>
</evidence>
<dbReference type="Proteomes" id="UP001046870">
    <property type="component" value="Chromosome 10"/>
</dbReference>
<evidence type="ECO:0000256" key="12">
    <source>
        <dbReference type="SAM" id="MobiDB-lite"/>
    </source>
</evidence>
<dbReference type="Gene3D" id="3.30.160.60">
    <property type="entry name" value="Classic Zinc Finger"/>
    <property type="match status" value="1"/>
</dbReference>
<proteinExistence type="predicted"/>
<dbReference type="InterPro" id="IPR006600">
    <property type="entry name" value="HTH_CenpB_DNA-bd_dom"/>
</dbReference>
<feature type="domain" description="HTH CENPB-type" evidence="14">
    <location>
        <begin position="1611"/>
        <end position="1683"/>
    </location>
</feature>
<feature type="region of interest" description="Disordered" evidence="12">
    <location>
        <begin position="742"/>
        <end position="782"/>
    </location>
</feature>
<dbReference type="Pfam" id="PF13843">
    <property type="entry name" value="DDE_Tnp_1_7"/>
    <property type="match status" value="1"/>
</dbReference>
<evidence type="ECO:0000256" key="4">
    <source>
        <dbReference type="ARBA" id="ARBA00022737"/>
    </source>
</evidence>
<dbReference type="PANTHER" id="PTHR46599:SF1">
    <property type="entry name" value="POGO TRANSPOSABLE ELEMENT WITH ZNF DOMAIN"/>
    <property type="match status" value="1"/>
</dbReference>
<dbReference type="EMBL" id="JAFDVH010000010">
    <property type="protein sequence ID" value="KAG7469528.1"/>
    <property type="molecule type" value="Genomic_DNA"/>
</dbReference>
<dbReference type="PROSITE" id="PS00028">
    <property type="entry name" value="ZINC_FINGER_C2H2_1"/>
    <property type="match status" value="5"/>
</dbReference>
<feature type="domain" description="C2H2-type" evidence="13">
    <location>
        <begin position="515"/>
        <end position="542"/>
    </location>
</feature>
<evidence type="ECO:0000259" key="14">
    <source>
        <dbReference type="PROSITE" id="PS51253"/>
    </source>
</evidence>
<dbReference type="OrthoDB" id="5876240at2759"/>
<evidence type="ECO:0000256" key="5">
    <source>
        <dbReference type="ARBA" id="ARBA00022771"/>
    </source>
</evidence>
<comment type="subcellular location">
    <subcellularLocation>
        <location evidence="2">Nucleus</location>
    </subcellularLocation>
</comment>
<keyword evidence="10" id="KW-0539">Nucleus</keyword>
<feature type="compositionally biased region" description="Acidic residues" evidence="12">
    <location>
        <begin position="912"/>
        <end position="921"/>
    </location>
</feature>
<evidence type="ECO:0000313" key="15">
    <source>
        <dbReference type="EMBL" id="KAG7469528.1"/>
    </source>
</evidence>
<name>A0A9D3PXI9_MEGAT</name>
<gene>
    <name evidence="15" type="ORF">MATL_G00129890</name>
</gene>
<dbReference type="InterPro" id="IPR013087">
    <property type="entry name" value="Znf_C2H2_type"/>
</dbReference>
<keyword evidence="5 11" id="KW-0863">Zinc-finger</keyword>
<dbReference type="InterPro" id="IPR029526">
    <property type="entry name" value="PGBD"/>
</dbReference>
<dbReference type="GO" id="GO:0008270">
    <property type="term" value="F:zinc ion binding"/>
    <property type="evidence" value="ECO:0007669"/>
    <property type="project" value="UniProtKB-KW"/>
</dbReference>
<feature type="compositionally biased region" description="Polar residues" evidence="12">
    <location>
        <begin position="2029"/>
        <end position="2051"/>
    </location>
</feature>
<accession>A0A9D3PXI9</accession>
<dbReference type="InterPro" id="IPR009057">
    <property type="entry name" value="Homeodomain-like_sf"/>
</dbReference>
<feature type="compositionally biased region" description="Basic and acidic residues" evidence="12">
    <location>
        <begin position="1972"/>
        <end position="2018"/>
    </location>
</feature>